<feature type="domain" description="HhH-GPD" evidence="15">
    <location>
        <begin position="133"/>
        <end position="283"/>
    </location>
</feature>
<comment type="subcellular location">
    <subcellularLocation>
        <location evidence="13">Nucleus</location>
    </subcellularLocation>
    <subcellularLocation>
        <location evidence="13">Mitochondrion</location>
    </subcellularLocation>
</comment>
<dbReference type="EC" id="4.2.99.18" evidence="13"/>
<evidence type="ECO:0000256" key="3">
    <source>
        <dbReference type="ARBA" id="ARBA00022485"/>
    </source>
</evidence>
<dbReference type="SUPFAM" id="SSF48150">
    <property type="entry name" value="DNA-glycosylase"/>
    <property type="match status" value="1"/>
</dbReference>
<dbReference type="AlphaFoldDB" id="A0A9Q1ARW4"/>
<proteinExistence type="inferred from homology"/>
<keyword evidence="9" id="KW-0411">Iron-sulfur</keyword>
<dbReference type="Pfam" id="PF00633">
    <property type="entry name" value="HHH"/>
    <property type="match status" value="1"/>
</dbReference>
<reference evidence="16" key="1">
    <citation type="journal article" date="2023" name="DNA Res.">
        <title>Chromosome-level genome assembly of Phrynocephalus forsythii using third-generation DNA sequencing and Hi-C analysis.</title>
        <authorList>
            <person name="Qi Y."/>
            <person name="Zhao W."/>
            <person name="Zhao Y."/>
            <person name="Niu C."/>
            <person name="Cao S."/>
            <person name="Zhang Y."/>
        </authorList>
    </citation>
    <scope>NUCLEOTIDE SEQUENCE</scope>
    <source>
        <tissue evidence="16">Muscle</tissue>
    </source>
</reference>
<name>A0A9Q1ARW4_9SAUR</name>
<evidence type="ECO:0000256" key="6">
    <source>
        <dbReference type="ARBA" id="ARBA00022801"/>
    </source>
</evidence>
<dbReference type="PROSITE" id="PS00764">
    <property type="entry name" value="ENDONUCLEASE_III_1"/>
    <property type="match status" value="1"/>
</dbReference>
<dbReference type="PANTHER" id="PTHR43286">
    <property type="entry name" value="ENDONUCLEASE III-LIKE PROTEIN 1"/>
    <property type="match status" value="1"/>
</dbReference>
<dbReference type="Gene3D" id="1.10.340.30">
    <property type="entry name" value="Hypothetical protein, domain 2"/>
    <property type="match status" value="1"/>
</dbReference>
<accession>A0A9Q1ARW4</accession>
<comment type="caution">
    <text evidence="16">The sequence shown here is derived from an EMBL/GenBank/DDBJ whole genome shotgun (WGS) entry which is preliminary data.</text>
</comment>
<dbReference type="GO" id="GO:0000703">
    <property type="term" value="F:oxidized pyrimidine nucleobase lesion DNA N-glycosylase activity"/>
    <property type="evidence" value="ECO:0007669"/>
    <property type="project" value="UniProtKB-UniRule"/>
</dbReference>
<dbReference type="SMART" id="SM00478">
    <property type="entry name" value="ENDO3c"/>
    <property type="match status" value="1"/>
</dbReference>
<dbReference type="GO" id="GO:0006289">
    <property type="term" value="P:nucleotide-excision repair"/>
    <property type="evidence" value="ECO:0007669"/>
    <property type="project" value="TreeGrafter"/>
</dbReference>
<comment type="similarity">
    <text evidence="2 13">Belongs to the Nth/MutY family.</text>
</comment>
<evidence type="ECO:0000259" key="15">
    <source>
        <dbReference type="SMART" id="SM00478"/>
    </source>
</evidence>
<dbReference type="GO" id="GO:0140078">
    <property type="term" value="F:class I DNA-(apurinic or apyrimidinic site) endonuclease activity"/>
    <property type="evidence" value="ECO:0007669"/>
    <property type="project" value="UniProtKB-EC"/>
</dbReference>
<gene>
    <name evidence="13" type="primary">NTHL1</name>
    <name evidence="16" type="ORF">JRQ81_010467</name>
</gene>
<evidence type="ECO:0000313" key="16">
    <source>
        <dbReference type="EMBL" id="KAJ7306101.1"/>
    </source>
</evidence>
<dbReference type="GO" id="GO:0046872">
    <property type="term" value="F:metal ion binding"/>
    <property type="evidence" value="ECO:0007669"/>
    <property type="project" value="UniProtKB-KW"/>
</dbReference>
<keyword evidence="3" id="KW-0004">4Fe-4S</keyword>
<evidence type="ECO:0000256" key="2">
    <source>
        <dbReference type="ARBA" id="ARBA00008343"/>
    </source>
</evidence>
<dbReference type="GO" id="GO:0005739">
    <property type="term" value="C:mitochondrion"/>
    <property type="evidence" value="ECO:0007669"/>
    <property type="project" value="UniProtKB-SubCell"/>
</dbReference>
<dbReference type="InterPro" id="IPR030841">
    <property type="entry name" value="NTH1"/>
</dbReference>
<feature type="compositionally biased region" description="Basic and acidic residues" evidence="14">
    <location>
        <begin position="76"/>
        <end position="85"/>
    </location>
</feature>
<dbReference type="HAMAP" id="MF_03183">
    <property type="entry name" value="Endonuclease_III_Nth"/>
    <property type="match status" value="1"/>
</dbReference>
<protein>
    <recommendedName>
        <fullName evidence="13">Endonuclease III-like protein 1</fullName>
        <ecNumber evidence="13">3.2.2.-</ecNumber>
        <ecNumber evidence="13">4.2.99.18</ecNumber>
    </recommendedName>
    <alternativeName>
        <fullName evidence="13">Bifunctional DNA N-glycosylase/DNA-(apurinic or apyrimidinic site) lyase</fullName>
        <shortName evidence="13">DNA glycosylase/AP lyase</shortName>
    </alternativeName>
</protein>
<evidence type="ECO:0000256" key="9">
    <source>
        <dbReference type="ARBA" id="ARBA00023014"/>
    </source>
</evidence>
<dbReference type="InterPro" id="IPR011257">
    <property type="entry name" value="DNA_glycosylase"/>
</dbReference>
<dbReference type="GO" id="GO:0003677">
    <property type="term" value="F:DNA binding"/>
    <property type="evidence" value="ECO:0007669"/>
    <property type="project" value="UniProtKB-UniRule"/>
</dbReference>
<evidence type="ECO:0000256" key="1">
    <source>
        <dbReference type="ARBA" id="ARBA00001966"/>
    </source>
</evidence>
<dbReference type="Proteomes" id="UP001142489">
    <property type="component" value="Unassembled WGS sequence"/>
</dbReference>
<keyword evidence="6 13" id="KW-0378">Hydrolase</keyword>
<keyword evidence="10 13" id="KW-0234">DNA repair</keyword>
<keyword evidence="11 13" id="KW-0456">Lyase</keyword>
<dbReference type="Pfam" id="PF00730">
    <property type="entry name" value="HhH-GPD"/>
    <property type="match status" value="1"/>
</dbReference>
<dbReference type="InterPro" id="IPR000445">
    <property type="entry name" value="HhH_motif"/>
</dbReference>
<dbReference type="EC" id="3.2.2.-" evidence="13"/>
<evidence type="ECO:0000256" key="12">
    <source>
        <dbReference type="ARBA" id="ARBA00023295"/>
    </source>
</evidence>
<comment type="catalytic activity">
    <reaction evidence="13">
        <text>2'-deoxyribonucleotide-(2'-deoxyribose 5'-phosphate)-2'-deoxyribonucleotide-DNA = a 3'-end 2'-deoxyribonucleotide-(2,3-dehydro-2,3-deoxyribose 5'-phosphate)-DNA + a 5'-end 5'-phospho-2'-deoxyribonucleoside-DNA + H(+)</text>
        <dbReference type="Rhea" id="RHEA:66592"/>
        <dbReference type="Rhea" id="RHEA-COMP:13180"/>
        <dbReference type="Rhea" id="RHEA-COMP:16897"/>
        <dbReference type="Rhea" id="RHEA-COMP:17067"/>
        <dbReference type="ChEBI" id="CHEBI:15378"/>
        <dbReference type="ChEBI" id="CHEBI:136412"/>
        <dbReference type="ChEBI" id="CHEBI:157695"/>
        <dbReference type="ChEBI" id="CHEBI:167181"/>
        <dbReference type="EC" id="4.2.99.18"/>
    </reaction>
</comment>
<comment type="cofactor">
    <cofactor evidence="1">
        <name>[4Fe-4S] cluster</name>
        <dbReference type="ChEBI" id="CHEBI:49883"/>
    </cofactor>
</comment>
<feature type="region of interest" description="Disordered" evidence="14">
    <location>
        <begin position="32"/>
        <end position="85"/>
    </location>
</feature>
<dbReference type="GO" id="GO:0006285">
    <property type="term" value="P:base-excision repair, AP site formation"/>
    <property type="evidence" value="ECO:0007669"/>
    <property type="project" value="UniProtKB-UniRule"/>
</dbReference>
<dbReference type="GO" id="GO:0051539">
    <property type="term" value="F:4 iron, 4 sulfur cluster binding"/>
    <property type="evidence" value="ECO:0007669"/>
    <property type="project" value="UniProtKB-KW"/>
</dbReference>
<keyword evidence="8" id="KW-0408">Iron</keyword>
<dbReference type="CDD" id="cd00056">
    <property type="entry name" value="ENDO3c"/>
    <property type="match status" value="1"/>
</dbReference>
<comment type="caution">
    <text evidence="13">Lacks conserved residue(s) required for the propagation of feature annotation.</text>
</comment>
<evidence type="ECO:0000313" key="17">
    <source>
        <dbReference type="Proteomes" id="UP001142489"/>
    </source>
</evidence>
<sequence>MAGAVVPPLRSGRVPGVGGMWAAGRRVSSRLALSGGEGGGVMGETPSGKRHHRRGKVSIAYDAPGGGGSQGASSSEAKKPKWEPKNWEQQLANIQEMRKERDAPVDRMGAGKCFDADAPPEVWRYQVLLSLMLSSQTKDQVTAAAMMRLRQHGLTVDSILEMDNAALGQLIYPVGFWKRKVQYIKQTTAILKRDYGGDIPKTVAALVQLPGVGPKMAHLVMDIAWETVSGIGVDTHVHRICNRLGWTKKETGLPEETRQALEAWLPRGLWSEINWLLVGFGQQVCLPVRPRCATCLNHGICPAARKR</sequence>
<dbReference type="InterPro" id="IPR003265">
    <property type="entry name" value="HhH-GPD_domain"/>
</dbReference>
<evidence type="ECO:0000256" key="5">
    <source>
        <dbReference type="ARBA" id="ARBA00022763"/>
    </source>
</evidence>
<keyword evidence="5 13" id="KW-0227">DNA damage</keyword>
<dbReference type="InterPro" id="IPR004035">
    <property type="entry name" value="Endouclease-III_FeS-bd_BS"/>
</dbReference>
<dbReference type="FunFam" id="1.10.340.30:FF:000005">
    <property type="entry name" value="Endonuclease III-like protein 1"/>
    <property type="match status" value="1"/>
</dbReference>
<evidence type="ECO:0000256" key="11">
    <source>
        <dbReference type="ARBA" id="ARBA00023239"/>
    </source>
</evidence>
<keyword evidence="17" id="KW-1185">Reference proteome</keyword>
<evidence type="ECO:0000256" key="14">
    <source>
        <dbReference type="SAM" id="MobiDB-lite"/>
    </source>
</evidence>
<dbReference type="EMBL" id="JAPFRF010000021">
    <property type="protein sequence ID" value="KAJ7306101.1"/>
    <property type="molecule type" value="Genomic_DNA"/>
</dbReference>
<organism evidence="16 17">
    <name type="scientific">Phrynocephalus forsythii</name>
    <dbReference type="NCBI Taxonomy" id="171643"/>
    <lineage>
        <taxon>Eukaryota</taxon>
        <taxon>Metazoa</taxon>
        <taxon>Chordata</taxon>
        <taxon>Craniata</taxon>
        <taxon>Vertebrata</taxon>
        <taxon>Euteleostomi</taxon>
        <taxon>Lepidosauria</taxon>
        <taxon>Squamata</taxon>
        <taxon>Bifurcata</taxon>
        <taxon>Unidentata</taxon>
        <taxon>Episquamata</taxon>
        <taxon>Toxicofera</taxon>
        <taxon>Iguania</taxon>
        <taxon>Acrodonta</taxon>
        <taxon>Agamidae</taxon>
        <taxon>Agaminae</taxon>
        <taxon>Phrynocephalus</taxon>
    </lineage>
</organism>
<keyword evidence="4" id="KW-0479">Metal-binding</keyword>
<dbReference type="InterPro" id="IPR023170">
    <property type="entry name" value="HhH_base_excis_C"/>
</dbReference>
<dbReference type="FunFam" id="1.10.1670.10:FF:000003">
    <property type="entry name" value="Endonuclease III homolog"/>
    <property type="match status" value="1"/>
</dbReference>
<evidence type="ECO:0000256" key="13">
    <source>
        <dbReference type="HAMAP-Rule" id="MF_03183"/>
    </source>
</evidence>
<evidence type="ECO:0000256" key="7">
    <source>
        <dbReference type="ARBA" id="ARBA00022946"/>
    </source>
</evidence>
<evidence type="ECO:0000256" key="10">
    <source>
        <dbReference type="ARBA" id="ARBA00023204"/>
    </source>
</evidence>
<evidence type="ECO:0000256" key="8">
    <source>
        <dbReference type="ARBA" id="ARBA00023004"/>
    </source>
</evidence>
<evidence type="ECO:0000256" key="4">
    <source>
        <dbReference type="ARBA" id="ARBA00022723"/>
    </source>
</evidence>
<keyword evidence="7" id="KW-0809">Transit peptide</keyword>
<keyword evidence="12 13" id="KW-0326">Glycosidase</keyword>
<keyword evidence="13" id="KW-0496">Mitochondrion</keyword>
<dbReference type="PANTHER" id="PTHR43286:SF1">
    <property type="entry name" value="ENDONUCLEASE III-LIKE PROTEIN 1"/>
    <property type="match status" value="1"/>
</dbReference>
<dbReference type="Gene3D" id="1.10.1670.10">
    <property type="entry name" value="Helix-hairpin-Helix base-excision DNA repair enzymes (C-terminal)"/>
    <property type="match status" value="1"/>
</dbReference>
<comment type="function">
    <text evidence="13">Bifunctional DNA N-glycosylase with associated apurinic/apyrimidinic (AP) lyase function that catalyzes the first step in base excision repair (BER), the primary repair pathway for the repair of oxidative DNA damage. The DNA N-glycosylase activity releases the damaged DNA base from DNA by cleaving the N-glycosidic bond, leaving an AP site. The AP lyase activity cleaves the phosphodiester bond 3' to the AP site by a beta-elimination. Primarily recognizes and repairs oxidative base damage of pyrimidines.</text>
</comment>
<keyword evidence="13" id="KW-0539">Nucleus</keyword>
<dbReference type="OrthoDB" id="2099276at2759"/>
<dbReference type="GO" id="GO:0005634">
    <property type="term" value="C:nucleus"/>
    <property type="evidence" value="ECO:0007669"/>
    <property type="project" value="UniProtKB-SubCell"/>
</dbReference>